<dbReference type="SMART" id="SM01332">
    <property type="entry name" value="Cyclin_C"/>
    <property type="match status" value="1"/>
</dbReference>
<dbReference type="Gramene" id="KFK44639">
    <property type="protein sequence ID" value="KFK44639"/>
    <property type="gene ID" value="AALP_AA1G284900"/>
</dbReference>
<evidence type="ECO:0000256" key="2">
    <source>
        <dbReference type="ARBA" id="ARBA00022618"/>
    </source>
</evidence>
<feature type="domain" description="Cyclin-like" evidence="6">
    <location>
        <begin position="143"/>
        <end position="227"/>
    </location>
</feature>
<dbReference type="SUPFAM" id="SSF47954">
    <property type="entry name" value="Cyclin-like"/>
    <property type="match status" value="2"/>
</dbReference>
<dbReference type="Proteomes" id="UP000029120">
    <property type="component" value="Chromosome 1"/>
</dbReference>
<dbReference type="FunFam" id="1.10.472.10:FF:000013">
    <property type="entry name" value="Cyclin A1"/>
    <property type="match status" value="1"/>
</dbReference>
<dbReference type="SMART" id="SM00385">
    <property type="entry name" value="CYCLIN"/>
    <property type="match status" value="2"/>
</dbReference>
<dbReference type="Pfam" id="PF02984">
    <property type="entry name" value="Cyclin_C"/>
    <property type="match status" value="1"/>
</dbReference>
<evidence type="ECO:0000259" key="7">
    <source>
        <dbReference type="SMART" id="SM01332"/>
    </source>
</evidence>
<evidence type="ECO:0000256" key="1">
    <source>
        <dbReference type="ARBA" id="ARBA00006955"/>
    </source>
</evidence>
<keyword evidence="4" id="KW-0131">Cell cycle</keyword>
<dbReference type="InterPro" id="IPR006671">
    <property type="entry name" value="Cyclin_N"/>
</dbReference>
<dbReference type="OMA" id="MMEKEIC"/>
<proteinExistence type="inferred from homology"/>
<name>A0A087HR87_ARAAL</name>
<dbReference type="FunFam" id="1.10.472.10:FF:000167">
    <property type="entry name" value="Mitotic cyclin 6"/>
    <property type="match status" value="1"/>
</dbReference>
<dbReference type="Gene3D" id="1.10.472.10">
    <property type="entry name" value="Cyclin-like"/>
    <property type="match status" value="2"/>
</dbReference>
<protein>
    <recommendedName>
        <fullName evidence="10">Cyclin N-terminal domain-containing protein</fullName>
    </recommendedName>
</protein>
<feature type="domain" description="Cyclin-like" evidence="6">
    <location>
        <begin position="240"/>
        <end position="328"/>
    </location>
</feature>
<dbReference type="OrthoDB" id="5590282at2759"/>
<dbReference type="PIRSF" id="PIRSF001771">
    <property type="entry name" value="Cyclin_A_B_D_E"/>
    <property type="match status" value="1"/>
</dbReference>
<evidence type="ECO:0000313" key="9">
    <source>
        <dbReference type="Proteomes" id="UP000029120"/>
    </source>
</evidence>
<dbReference type="GO" id="GO:0051301">
    <property type="term" value="P:cell division"/>
    <property type="evidence" value="ECO:0007669"/>
    <property type="project" value="UniProtKB-KW"/>
</dbReference>
<dbReference type="InterPro" id="IPR046965">
    <property type="entry name" value="Cyclin_A/B-like"/>
</dbReference>
<dbReference type="eggNOG" id="KOG0654">
    <property type="taxonomic scope" value="Eukaryota"/>
</dbReference>
<reference evidence="9" key="1">
    <citation type="journal article" date="2015" name="Nat. Plants">
        <title>Genome expansion of Arabis alpina linked with retrotransposition and reduced symmetric DNA methylation.</title>
        <authorList>
            <person name="Willing E.M."/>
            <person name="Rawat V."/>
            <person name="Mandakova T."/>
            <person name="Maumus F."/>
            <person name="James G.V."/>
            <person name="Nordstroem K.J."/>
            <person name="Becker C."/>
            <person name="Warthmann N."/>
            <person name="Chica C."/>
            <person name="Szarzynska B."/>
            <person name="Zytnicki M."/>
            <person name="Albani M.C."/>
            <person name="Kiefer C."/>
            <person name="Bergonzi S."/>
            <person name="Castaings L."/>
            <person name="Mateos J.L."/>
            <person name="Berns M.C."/>
            <person name="Bujdoso N."/>
            <person name="Piofczyk T."/>
            <person name="de Lorenzo L."/>
            <person name="Barrero-Sicilia C."/>
            <person name="Mateos I."/>
            <person name="Piednoel M."/>
            <person name="Hagmann J."/>
            <person name="Chen-Min-Tao R."/>
            <person name="Iglesias-Fernandez R."/>
            <person name="Schuster S.C."/>
            <person name="Alonso-Blanco C."/>
            <person name="Roudier F."/>
            <person name="Carbonero P."/>
            <person name="Paz-Ares J."/>
            <person name="Davis S.J."/>
            <person name="Pecinka A."/>
            <person name="Quesneville H."/>
            <person name="Colot V."/>
            <person name="Lysak M.A."/>
            <person name="Weigel D."/>
            <person name="Coupland G."/>
            <person name="Schneeberger K."/>
        </authorList>
    </citation>
    <scope>NUCLEOTIDE SEQUENCE [LARGE SCALE GENOMIC DNA]</scope>
    <source>
        <strain evidence="9">cv. Pajares</strain>
    </source>
</reference>
<dbReference type="InterPro" id="IPR036915">
    <property type="entry name" value="Cyclin-like_sf"/>
</dbReference>
<dbReference type="PANTHER" id="PTHR10177">
    <property type="entry name" value="CYCLINS"/>
    <property type="match status" value="1"/>
</dbReference>
<keyword evidence="9" id="KW-1185">Reference proteome</keyword>
<keyword evidence="2" id="KW-0132">Cell division</keyword>
<accession>A0A087HR87</accession>
<dbReference type="AlphaFoldDB" id="A0A087HR87"/>
<dbReference type="GO" id="GO:0044772">
    <property type="term" value="P:mitotic cell cycle phase transition"/>
    <property type="evidence" value="ECO:0007669"/>
    <property type="project" value="InterPro"/>
</dbReference>
<dbReference type="InterPro" id="IPR039361">
    <property type="entry name" value="Cyclin"/>
</dbReference>
<dbReference type="InterPro" id="IPR004367">
    <property type="entry name" value="Cyclin_C-dom"/>
</dbReference>
<dbReference type="CDD" id="cd20506">
    <property type="entry name" value="CYCLIN_AtCycA-like_rpt2"/>
    <property type="match status" value="1"/>
</dbReference>
<keyword evidence="3 5" id="KW-0195">Cyclin</keyword>
<dbReference type="Pfam" id="PF00134">
    <property type="entry name" value="Cyclin_N"/>
    <property type="match status" value="1"/>
</dbReference>
<gene>
    <name evidence="8" type="ordered locus">AALP_Aa1g284900</name>
</gene>
<dbReference type="InterPro" id="IPR013763">
    <property type="entry name" value="Cyclin-like_dom"/>
</dbReference>
<evidence type="ECO:0000259" key="6">
    <source>
        <dbReference type="SMART" id="SM00385"/>
    </source>
</evidence>
<evidence type="ECO:0000256" key="3">
    <source>
        <dbReference type="ARBA" id="ARBA00023127"/>
    </source>
</evidence>
<dbReference type="EMBL" id="CM002869">
    <property type="protein sequence ID" value="KFK44639.1"/>
    <property type="molecule type" value="Genomic_DNA"/>
</dbReference>
<evidence type="ECO:0000256" key="4">
    <source>
        <dbReference type="ARBA" id="ARBA00023306"/>
    </source>
</evidence>
<evidence type="ECO:0000256" key="5">
    <source>
        <dbReference type="RuleBase" id="RU000383"/>
    </source>
</evidence>
<evidence type="ECO:0000313" key="8">
    <source>
        <dbReference type="EMBL" id="KFK44639.1"/>
    </source>
</evidence>
<comment type="similarity">
    <text evidence="1">Belongs to the cyclin family. Cyclin AB subfamily.</text>
</comment>
<evidence type="ECO:0008006" key="10">
    <source>
        <dbReference type="Google" id="ProtNLM"/>
    </source>
</evidence>
<dbReference type="GO" id="GO:0016538">
    <property type="term" value="F:cyclin-dependent protein serine/threonine kinase regulator activity"/>
    <property type="evidence" value="ECO:0007669"/>
    <property type="project" value="InterPro"/>
</dbReference>
<dbReference type="CDD" id="cd20562">
    <property type="entry name" value="CYCLIN_AtCycA_like_rpt1"/>
    <property type="match status" value="1"/>
</dbReference>
<sequence>MSENQTSVRMMTTRAAAKRKASIATNEERVSKKRVVLGELLNVSNLNQKRVTQKHKNSLWSPINLKTSPVVLSPELTPVTTTVVLKSDIDARSDDPQMCGPYVTDIYEYLRELEVKPKQRPLPDYIEKVQKDVTASMRGVLVDWLVEVAQEYKLVSETLYLTISHIDRFLSVKTVNKQKLQLVGVSAMLIASKYEEISPPKVEDFCYITDNTFTKQDVVKMEADILLALKFELGRPTINTFMRRFSRVAQEDFKVPNLQLEPLCSYLSELSLLDYKSVKFVPSMLAASAVFLARFIIRPKQHPWNQALEEYTKYKAADLLVCVGVIHDLYLSRRGGALLAVREKYKHHKFKCVATMPVSPELPVTFWEDVTI</sequence>
<feature type="domain" description="Cyclin C-terminal" evidence="7">
    <location>
        <begin position="236"/>
        <end position="359"/>
    </location>
</feature>
<organism evidence="8 9">
    <name type="scientific">Arabis alpina</name>
    <name type="common">Alpine rock-cress</name>
    <dbReference type="NCBI Taxonomy" id="50452"/>
    <lineage>
        <taxon>Eukaryota</taxon>
        <taxon>Viridiplantae</taxon>
        <taxon>Streptophyta</taxon>
        <taxon>Embryophyta</taxon>
        <taxon>Tracheophyta</taxon>
        <taxon>Spermatophyta</taxon>
        <taxon>Magnoliopsida</taxon>
        <taxon>eudicotyledons</taxon>
        <taxon>Gunneridae</taxon>
        <taxon>Pentapetalae</taxon>
        <taxon>rosids</taxon>
        <taxon>malvids</taxon>
        <taxon>Brassicales</taxon>
        <taxon>Brassicaceae</taxon>
        <taxon>Arabideae</taxon>
        <taxon>Arabis</taxon>
    </lineage>
</organism>